<dbReference type="EMBL" id="CAKXZT010000135">
    <property type="protein sequence ID" value="CAH2403762.1"/>
    <property type="molecule type" value="Genomic_DNA"/>
</dbReference>
<dbReference type="InterPro" id="IPR029062">
    <property type="entry name" value="Class_I_gatase-like"/>
</dbReference>
<evidence type="ECO:0000313" key="2">
    <source>
        <dbReference type="EMBL" id="CAH2403762.1"/>
    </source>
</evidence>
<dbReference type="InterPro" id="IPR029010">
    <property type="entry name" value="ThuA-like"/>
</dbReference>
<sequence>MTKSAGRTAAEGSFWQYNQLTEKNMRQALIVWGGWAGHEPEEGARVVKAMLEEEGFGVRVETTTEIFADPAIADLSLIVPIYTMAKLAKNEELNLTKAVEGGVGLGGYHGGMCDAFREATEYQFMCGGQWVAHPGNIIDYRVDITRRDDPIMNGIDDFSYRSEQYYMHVDPSNEVLATTTFSGEHASWIEAVVMPVVWKRRHGKGRVFYSALGHVAKEFAVPQMRTIFRRGLVWAAR</sequence>
<feature type="domain" description="ThuA-like" evidence="1">
    <location>
        <begin position="28"/>
        <end position="235"/>
    </location>
</feature>
<gene>
    <name evidence="2" type="ORF">MES5069_40075</name>
</gene>
<dbReference type="PANTHER" id="PTHR40469:SF2">
    <property type="entry name" value="GALACTOSE-BINDING DOMAIN-LIKE SUPERFAMILY PROTEIN"/>
    <property type="match status" value="1"/>
</dbReference>
<evidence type="ECO:0000313" key="3">
    <source>
        <dbReference type="Proteomes" id="UP001153050"/>
    </source>
</evidence>
<organism evidence="2 3">
    <name type="scientific">Mesorhizobium escarrei</name>
    <dbReference type="NCBI Taxonomy" id="666018"/>
    <lineage>
        <taxon>Bacteria</taxon>
        <taxon>Pseudomonadati</taxon>
        <taxon>Pseudomonadota</taxon>
        <taxon>Alphaproteobacteria</taxon>
        <taxon>Hyphomicrobiales</taxon>
        <taxon>Phyllobacteriaceae</taxon>
        <taxon>Mesorhizobium</taxon>
    </lineage>
</organism>
<dbReference type="SUPFAM" id="SSF52317">
    <property type="entry name" value="Class I glutamine amidotransferase-like"/>
    <property type="match status" value="1"/>
</dbReference>
<evidence type="ECO:0000259" key="1">
    <source>
        <dbReference type="Pfam" id="PF06283"/>
    </source>
</evidence>
<accession>A0ABN8K0C6</accession>
<dbReference type="Gene3D" id="3.40.50.880">
    <property type="match status" value="1"/>
</dbReference>
<proteinExistence type="predicted"/>
<dbReference type="Pfam" id="PF06283">
    <property type="entry name" value="ThuA"/>
    <property type="match status" value="1"/>
</dbReference>
<comment type="caution">
    <text evidence="2">The sequence shown here is derived from an EMBL/GenBank/DDBJ whole genome shotgun (WGS) entry which is preliminary data.</text>
</comment>
<name>A0ABN8K0C6_9HYPH</name>
<dbReference type="Proteomes" id="UP001153050">
    <property type="component" value="Unassembled WGS sequence"/>
</dbReference>
<keyword evidence="3" id="KW-1185">Reference proteome</keyword>
<protein>
    <submittedName>
        <fullName evidence="2">ThuA domain-containing protein</fullName>
    </submittedName>
</protein>
<dbReference type="PANTHER" id="PTHR40469">
    <property type="entry name" value="SECRETED GLYCOSYL HYDROLASE"/>
    <property type="match status" value="1"/>
</dbReference>
<reference evidence="2 3" key="1">
    <citation type="submission" date="2022-03" db="EMBL/GenBank/DDBJ databases">
        <authorList>
            <person name="Brunel B."/>
        </authorList>
    </citation>
    <scope>NUCLEOTIDE SEQUENCE [LARGE SCALE GENOMIC DNA]</scope>
    <source>
        <strain evidence="2">STM5069sample</strain>
    </source>
</reference>